<dbReference type="GO" id="GO:0016757">
    <property type="term" value="F:glycosyltransferase activity"/>
    <property type="evidence" value="ECO:0007669"/>
    <property type="project" value="TreeGrafter"/>
</dbReference>
<sequence>MSGTAGVKVTLGEVLNEISAYERDGKLEDAEALAERVLRAAPEHPHVLHLSGIVAYRRGKVPLAIERMEKSLELSPTVAVYPRNMCEIYRGAGRLDDALRMALRAVELAPEDKSAHFNHALIRYERRELDDALAAADRAIELDPDFPEAHFERAEVLLLGGRLTEGWDSYEWRFKLKQAEGMLPKTDKPQWDGGALPDGKLLIVADQGFGDCIQFGRYIPWAADRAPKPVLACSGDLVPIMRQIPGLGRIVTRWETTGDFDAYIPLSGLPRLAGTTIDNIPTPIPYLHPDPAKITAWKQRIDALTPTGKKRIGLVWAGRPTHKNDRKRTVRLEQFAPLFARPDLAIVTVQKGDQIAQVGNYFGTAPLINLGPSINDFTDTLAILQSLDHLVTIDTSVAHLAGASGVPTAIILPYAPDWRWLLNRDDSPWYPSLRLYRQQRPYDWSGVIERIAAAL</sequence>
<feature type="repeat" description="TPR" evidence="1">
    <location>
        <begin position="113"/>
        <end position="146"/>
    </location>
</feature>
<dbReference type="Gene3D" id="3.40.50.2000">
    <property type="entry name" value="Glycogen Phosphorylase B"/>
    <property type="match status" value="1"/>
</dbReference>
<dbReference type="PANTHER" id="PTHR44998">
    <property type="match status" value="1"/>
</dbReference>
<dbReference type="SUPFAM" id="SSF53756">
    <property type="entry name" value="UDP-Glycosyltransferase/glycogen phosphorylase"/>
    <property type="match status" value="1"/>
</dbReference>
<protein>
    <submittedName>
        <fullName evidence="2">Tetratricopeptide repeat-containing protein</fullName>
    </submittedName>
</protein>
<name>A0A8G2FDD8_ACIRU</name>
<dbReference type="Proteomes" id="UP000186308">
    <property type="component" value="Unassembled WGS sequence"/>
</dbReference>
<dbReference type="PANTHER" id="PTHR44998:SF1">
    <property type="entry name" value="UDP-N-ACETYLGLUCOSAMINE--PEPTIDE N-ACETYLGLUCOSAMINYLTRANSFERASE 110 KDA SUBUNIT"/>
    <property type="match status" value="1"/>
</dbReference>
<dbReference type="Pfam" id="PF13432">
    <property type="entry name" value="TPR_16"/>
    <property type="match status" value="2"/>
</dbReference>
<comment type="caution">
    <text evidence="2">The sequence shown here is derived from an EMBL/GenBank/DDBJ whole genome shotgun (WGS) entry which is preliminary data.</text>
</comment>
<dbReference type="Gene3D" id="1.25.40.10">
    <property type="entry name" value="Tetratricopeptide repeat domain"/>
    <property type="match status" value="1"/>
</dbReference>
<dbReference type="SMART" id="SM00028">
    <property type="entry name" value="TPR"/>
    <property type="match status" value="4"/>
</dbReference>
<evidence type="ECO:0000313" key="2">
    <source>
        <dbReference type="EMBL" id="SIQ79270.1"/>
    </source>
</evidence>
<keyword evidence="1" id="KW-0802">TPR repeat</keyword>
<reference evidence="2 3" key="1">
    <citation type="submission" date="2017-01" db="EMBL/GenBank/DDBJ databases">
        <authorList>
            <person name="Varghese N."/>
            <person name="Submissions S."/>
        </authorList>
    </citation>
    <scope>NUCLEOTIDE SEQUENCE [LARGE SCALE GENOMIC DNA]</scope>
    <source>
        <strain evidence="2 3">ATCC 35905</strain>
    </source>
</reference>
<evidence type="ECO:0000256" key="1">
    <source>
        <dbReference type="PROSITE-ProRule" id="PRU00339"/>
    </source>
</evidence>
<evidence type="ECO:0000313" key="3">
    <source>
        <dbReference type="Proteomes" id="UP000186308"/>
    </source>
</evidence>
<dbReference type="OrthoDB" id="9778733at2"/>
<dbReference type="InterPro" id="IPR019734">
    <property type="entry name" value="TPR_rpt"/>
</dbReference>
<dbReference type="GO" id="GO:0006493">
    <property type="term" value="P:protein O-linked glycosylation"/>
    <property type="evidence" value="ECO:0007669"/>
    <property type="project" value="TreeGrafter"/>
</dbReference>
<dbReference type="SUPFAM" id="SSF48452">
    <property type="entry name" value="TPR-like"/>
    <property type="match status" value="1"/>
</dbReference>
<dbReference type="RefSeq" id="WP_029311125.1">
    <property type="nucleotide sequence ID" value="NZ_FTNE01000009.1"/>
</dbReference>
<dbReference type="EMBL" id="FTNE01000009">
    <property type="protein sequence ID" value="SIQ79270.1"/>
    <property type="molecule type" value="Genomic_DNA"/>
</dbReference>
<dbReference type="AlphaFoldDB" id="A0A8G2FDD8"/>
<organism evidence="2 3">
    <name type="scientific">Acidiphilium rubrum</name>
    <dbReference type="NCBI Taxonomy" id="526"/>
    <lineage>
        <taxon>Bacteria</taxon>
        <taxon>Pseudomonadati</taxon>
        <taxon>Pseudomonadota</taxon>
        <taxon>Alphaproteobacteria</taxon>
        <taxon>Acetobacterales</taxon>
        <taxon>Acidocellaceae</taxon>
        <taxon>Acidiphilium</taxon>
    </lineage>
</organism>
<gene>
    <name evidence="2" type="ORF">SAMN05421828_109109</name>
</gene>
<keyword evidence="3" id="KW-1185">Reference proteome</keyword>
<dbReference type="InterPro" id="IPR011990">
    <property type="entry name" value="TPR-like_helical_dom_sf"/>
</dbReference>
<dbReference type="PROSITE" id="PS50005">
    <property type="entry name" value="TPR"/>
    <property type="match status" value="1"/>
</dbReference>
<proteinExistence type="predicted"/>
<accession>A0A8G2FDD8</accession>